<feature type="region of interest" description="Disordered" evidence="1">
    <location>
        <begin position="1"/>
        <end position="43"/>
    </location>
</feature>
<protein>
    <submittedName>
        <fullName evidence="2">Uncharacterized protein</fullName>
    </submittedName>
</protein>
<evidence type="ECO:0000256" key="1">
    <source>
        <dbReference type="SAM" id="MobiDB-lite"/>
    </source>
</evidence>
<organism evidence="2">
    <name type="scientific">Anguilla anguilla</name>
    <name type="common">European freshwater eel</name>
    <name type="synonym">Muraena anguilla</name>
    <dbReference type="NCBI Taxonomy" id="7936"/>
    <lineage>
        <taxon>Eukaryota</taxon>
        <taxon>Metazoa</taxon>
        <taxon>Chordata</taxon>
        <taxon>Craniata</taxon>
        <taxon>Vertebrata</taxon>
        <taxon>Euteleostomi</taxon>
        <taxon>Actinopterygii</taxon>
        <taxon>Neopterygii</taxon>
        <taxon>Teleostei</taxon>
        <taxon>Anguilliformes</taxon>
        <taxon>Anguillidae</taxon>
        <taxon>Anguilla</taxon>
    </lineage>
</organism>
<dbReference type="EMBL" id="GBXM01041290">
    <property type="protein sequence ID" value="JAH67287.1"/>
    <property type="molecule type" value="Transcribed_RNA"/>
</dbReference>
<accession>A0A0E9UNC2</accession>
<reference evidence="2" key="1">
    <citation type="submission" date="2014-11" db="EMBL/GenBank/DDBJ databases">
        <authorList>
            <person name="Amaro Gonzalez C."/>
        </authorList>
    </citation>
    <scope>NUCLEOTIDE SEQUENCE</scope>
</reference>
<reference evidence="2" key="2">
    <citation type="journal article" date="2015" name="Fish Shellfish Immunol.">
        <title>Early steps in the European eel (Anguilla anguilla)-Vibrio vulnificus interaction in the gills: Role of the RtxA13 toxin.</title>
        <authorList>
            <person name="Callol A."/>
            <person name="Pajuelo D."/>
            <person name="Ebbesson L."/>
            <person name="Teles M."/>
            <person name="MacKenzie S."/>
            <person name="Amaro C."/>
        </authorList>
    </citation>
    <scope>NUCLEOTIDE SEQUENCE</scope>
</reference>
<proteinExistence type="predicted"/>
<sequence>MYTKLSPNSCRLATQRPGGKGIKISANGGKHQTKVPENLTCKK</sequence>
<name>A0A0E9UNC2_ANGAN</name>
<evidence type="ECO:0000313" key="2">
    <source>
        <dbReference type="EMBL" id="JAH67287.1"/>
    </source>
</evidence>
<feature type="compositionally biased region" description="Polar residues" evidence="1">
    <location>
        <begin position="1"/>
        <end position="12"/>
    </location>
</feature>
<dbReference type="AlphaFoldDB" id="A0A0E9UNC2"/>